<evidence type="ECO:0000313" key="3">
    <source>
        <dbReference type="Proteomes" id="UP000190367"/>
    </source>
</evidence>
<evidence type="ECO:0000256" key="1">
    <source>
        <dbReference type="SAM" id="SignalP"/>
    </source>
</evidence>
<keyword evidence="3" id="KW-1185">Reference proteome</keyword>
<feature type="chain" id="PRO_5013137627" evidence="1">
    <location>
        <begin position="30"/>
        <end position="449"/>
    </location>
</feature>
<organism evidence="2 3">
    <name type="scientific">Chitinophaga eiseniae</name>
    <dbReference type="NCBI Taxonomy" id="634771"/>
    <lineage>
        <taxon>Bacteria</taxon>
        <taxon>Pseudomonadati</taxon>
        <taxon>Bacteroidota</taxon>
        <taxon>Chitinophagia</taxon>
        <taxon>Chitinophagales</taxon>
        <taxon>Chitinophagaceae</taxon>
        <taxon>Chitinophaga</taxon>
    </lineage>
</organism>
<accession>A0A1T4S3F9</accession>
<dbReference type="Gene3D" id="2.40.160.10">
    <property type="entry name" value="Porin"/>
    <property type="match status" value="1"/>
</dbReference>
<dbReference type="EMBL" id="FUWZ01000002">
    <property type="protein sequence ID" value="SKA22351.1"/>
    <property type="molecule type" value="Genomic_DNA"/>
</dbReference>
<proteinExistence type="predicted"/>
<dbReference type="Proteomes" id="UP000190367">
    <property type="component" value="Unassembled WGS sequence"/>
</dbReference>
<dbReference type="InterPro" id="IPR010870">
    <property type="entry name" value="Porin_O/P"/>
</dbReference>
<reference evidence="3" key="1">
    <citation type="submission" date="2017-02" db="EMBL/GenBank/DDBJ databases">
        <authorList>
            <person name="Varghese N."/>
            <person name="Submissions S."/>
        </authorList>
    </citation>
    <scope>NUCLEOTIDE SEQUENCE [LARGE SCALE GENOMIC DNA]</scope>
    <source>
        <strain evidence="3">DSM 22224</strain>
    </source>
</reference>
<dbReference type="InterPro" id="IPR023614">
    <property type="entry name" value="Porin_dom_sf"/>
</dbReference>
<dbReference type="STRING" id="634771.SAMN04488128_1021701"/>
<protein>
    <submittedName>
        <fullName evidence="2">Phosphate-selective porin</fullName>
    </submittedName>
</protein>
<sequence>MRKFFAQMRLFRSFLLMAILLASFTSVKAQFLMDMIDTTTELGKGMISMYHKYDALRFSGYIQPQFQLAQDKGIDSYAAGDFPAAVNNRFSLRRGRIRVDYERYNHQDMPVVQFAFQFDGTERGVAIRDFYGRVFDTKFNLFSLVGGMFARPFGYEVNLSSADRETPERGRMSQILMRTERDLGAMVSFEPRRKGHPLRYLKIDVGAFNGQGLTATSDFDSHKDLIARVAWKPYRFKGNNWILSGGVSVLYGGMQQFTPSIYRMSTVNGQKGMVLDSNALNVGKIAPRHYYGADVQLRIPNGPKRGYTQFRAEYIRGSQTATAATTETPGVIPVDAQGNKLPLYIRRFDGAYLYFIQHLGSEKHQAVVKYDWYDPNNEVSGKEIGAPGSNLNAADVRYNTVGLGYLYYANEHLKFMVYYDWVDNESTSLSGYTTDIRDNVLTCRMQYRF</sequence>
<evidence type="ECO:0000313" key="2">
    <source>
        <dbReference type="EMBL" id="SKA22351.1"/>
    </source>
</evidence>
<keyword evidence="1" id="KW-0732">Signal</keyword>
<dbReference type="AlphaFoldDB" id="A0A1T4S3F9"/>
<dbReference type="SUPFAM" id="SSF56935">
    <property type="entry name" value="Porins"/>
    <property type="match status" value="1"/>
</dbReference>
<feature type="signal peptide" evidence="1">
    <location>
        <begin position="1"/>
        <end position="29"/>
    </location>
</feature>
<name>A0A1T4S3F9_9BACT</name>
<dbReference type="Pfam" id="PF07396">
    <property type="entry name" value="Porin_O_P"/>
    <property type="match status" value="1"/>
</dbReference>
<gene>
    <name evidence="2" type="ORF">SAMN04488128_1021701</name>
</gene>